<feature type="domain" description="Glycosyltransferase 2-like" evidence="4">
    <location>
        <begin position="6"/>
        <end position="173"/>
    </location>
</feature>
<dbReference type="PANTHER" id="PTHR43179">
    <property type="entry name" value="RHAMNOSYLTRANSFERASE WBBL"/>
    <property type="match status" value="1"/>
</dbReference>
<keyword evidence="6" id="KW-1185">Reference proteome</keyword>
<dbReference type="Pfam" id="PF00535">
    <property type="entry name" value="Glycos_transf_2"/>
    <property type="match status" value="1"/>
</dbReference>
<dbReference type="InterPro" id="IPR001173">
    <property type="entry name" value="Glyco_trans_2-like"/>
</dbReference>
<organism evidence="5 6">
    <name type="scientific">Pontibacter locisalis</name>
    <dbReference type="NCBI Taxonomy" id="1719035"/>
    <lineage>
        <taxon>Bacteria</taxon>
        <taxon>Pseudomonadati</taxon>
        <taxon>Bacteroidota</taxon>
        <taxon>Cytophagia</taxon>
        <taxon>Cytophagales</taxon>
        <taxon>Hymenobacteraceae</taxon>
        <taxon>Pontibacter</taxon>
    </lineage>
</organism>
<dbReference type="PANTHER" id="PTHR43179:SF12">
    <property type="entry name" value="GALACTOFURANOSYLTRANSFERASE GLFT2"/>
    <property type="match status" value="1"/>
</dbReference>
<evidence type="ECO:0000256" key="1">
    <source>
        <dbReference type="ARBA" id="ARBA00006739"/>
    </source>
</evidence>
<evidence type="ECO:0000256" key="2">
    <source>
        <dbReference type="ARBA" id="ARBA00022676"/>
    </source>
</evidence>
<dbReference type="Proteomes" id="UP001597544">
    <property type="component" value="Unassembled WGS sequence"/>
</dbReference>
<accession>A0ABW5IGV0</accession>
<evidence type="ECO:0000313" key="5">
    <source>
        <dbReference type="EMBL" id="MFD2512879.1"/>
    </source>
</evidence>
<keyword evidence="3 5" id="KW-0808">Transferase</keyword>
<gene>
    <name evidence="5" type="ORF">ACFSRY_03310</name>
</gene>
<dbReference type="EC" id="2.4.-.-" evidence="5"/>
<proteinExistence type="inferred from homology"/>
<dbReference type="EMBL" id="JBHULU010000004">
    <property type="protein sequence ID" value="MFD2512879.1"/>
    <property type="molecule type" value="Genomic_DNA"/>
</dbReference>
<comment type="caution">
    <text evidence="5">The sequence shown here is derived from an EMBL/GenBank/DDBJ whole genome shotgun (WGS) entry which is preliminary data.</text>
</comment>
<comment type="similarity">
    <text evidence="1">Belongs to the glycosyltransferase 2 family.</text>
</comment>
<evidence type="ECO:0000313" key="6">
    <source>
        <dbReference type="Proteomes" id="UP001597544"/>
    </source>
</evidence>
<dbReference type="SUPFAM" id="SSF53448">
    <property type="entry name" value="Nucleotide-diphospho-sugar transferases"/>
    <property type="match status" value="1"/>
</dbReference>
<protein>
    <submittedName>
        <fullName evidence="5">Glycosyltransferase family 2 protein</fullName>
        <ecNumber evidence="5">2.4.-.-</ecNumber>
    </submittedName>
</protein>
<dbReference type="Gene3D" id="3.90.550.10">
    <property type="entry name" value="Spore Coat Polysaccharide Biosynthesis Protein SpsA, Chain A"/>
    <property type="match status" value="1"/>
</dbReference>
<dbReference type="GO" id="GO:0016757">
    <property type="term" value="F:glycosyltransferase activity"/>
    <property type="evidence" value="ECO:0007669"/>
    <property type="project" value="UniProtKB-KW"/>
</dbReference>
<evidence type="ECO:0000256" key="3">
    <source>
        <dbReference type="ARBA" id="ARBA00022679"/>
    </source>
</evidence>
<keyword evidence="2 5" id="KW-0328">Glycosyltransferase</keyword>
<dbReference type="InterPro" id="IPR029044">
    <property type="entry name" value="Nucleotide-diphossugar_trans"/>
</dbReference>
<sequence length="329" mass="38036">MVTGISVVIPNYNGVHLFEKNTLSTVVDALQAVNKPSEIIVVDDCSTDDSIAYLRKNYPDIKVIANEKNSGFSVTANRGIRAAAHDKVLLLNSDVKLTPDYFKNQFKYFDKPDTFGVMGRIVGWDDEKIQDGAKYPSFHGSKIKTSGNYLLKDERQMEDGLYSAYLSGANAFIDKEKFLLLGGLNEAFSPFYIEDFELSLRAWRLGFKCYYDYSSVCRHQVSTSIKSKSKKKYVSAIYDRNKMYLHAIHLDGLQKLLWYMQLIPEALIRIFTFRWHYLRALNMFLGSQDKVRESREDFERLSRKLNKKLSIKEVQRLILSSIRNEKFML</sequence>
<reference evidence="6" key="1">
    <citation type="journal article" date="2019" name="Int. J. Syst. Evol. Microbiol.">
        <title>The Global Catalogue of Microorganisms (GCM) 10K type strain sequencing project: providing services to taxonomists for standard genome sequencing and annotation.</title>
        <authorList>
            <consortium name="The Broad Institute Genomics Platform"/>
            <consortium name="The Broad Institute Genome Sequencing Center for Infectious Disease"/>
            <person name="Wu L."/>
            <person name="Ma J."/>
        </authorList>
    </citation>
    <scope>NUCLEOTIDE SEQUENCE [LARGE SCALE GENOMIC DNA]</scope>
    <source>
        <strain evidence="6">KCTC 42498</strain>
    </source>
</reference>
<name>A0ABW5IGV0_9BACT</name>
<dbReference type="RefSeq" id="WP_377503339.1">
    <property type="nucleotide sequence ID" value="NZ_JBHULU010000004.1"/>
</dbReference>
<evidence type="ECO:0000259" key="4">
    <source>
        <dbReference type="Pfam" id="PF00535"/>
    </source>
</evidence>